<evidence type="ECO:0000313" key="3">
    <source>
        <dbReference type="EMBL" id="KUL25817.1"/>
    </source>
</evidence>
<reference evidence="3 4" key="1">
    <citation type="submission" date="2015-10" db="EMBL/GenBank/DDBJ databases">
        <authorList>
            <person name="Gilbert D.G."/>
        </authorList>
    </citation>
    <scope>NUCLEOTIDE SEQUENCE [LARGE SCALE GENOMIC DNA]</scope>
    <source>
        <strain evidence="3 4">NRRL B-16712</strain>
    </source>
</reference>
<keyword evidence="1" id="KW-0812">Transmembrane</keyword>
<keyword evidence="1" id="KW-1133">Transmembrane helix</keyword>
<dbReference type="SUPFAM" id="SSF52540">
    <property type="entry name" value="P-loop containing nucleoside triphosphate hydrolases"/>
    <property type="match status" value="1"/>
</dbReference>
<keyword evidence="1" id="KW-0472">Membrane</keyword>
<dbReference type="AlphaFoldDB" id="A0A101JFJ4"/>
<name>A0A101JFJ4_9ACTN</name>
<dbReference type="Gene3D" id="3.40.50.300">
    <property type="entry name" value="P-loop containing nucleotide triphosphate hydrolases"/>
    <property type="match status" value="2"/>
</dbReference>
<dbReference type="PANTHER" id="PTHR30121:SF6">
    <property type="entry name" value="SLR6007 PROTEIN"/>
    <property type="match status" value="1"/>
</dbReference>
<dbReference type="Proteomes" id="UP000053244">
    <property type="component" value="Unassembled WGS sequence"/>
</dbReference>
<protein>
    <submittedName>
        <fullName evidence="3">Type VI secretion protein</fullName>
    </submittedName>
</protein>
<dbReference type="OrthoDB" id="3258326at2"/>
<dbReference type="InterPro" id="IPR027417">
    <property type="entry name" value="P-loop_NTPase"/>
</dbReference>
<dbReference type="CDD" id="cd01127">
    <property type="entry name" value="TrwB_TraG_TraD_VirD4"/>
    <property type="match status" value="1"/>
</dbReference>
<proteinExistence type="predicted"/>
<evidence type="ECO:0000256" key="1">
    <source>
        <dbReference type="SAM" id="Phobius"/>
    </source>
</evidence>
<dbReference type="PANTHER" id="PTHR30121">
    <property type="entry name" value="UNCHARACTERIZED PROTEIN YJGR-RELATED"/>
    <property type="match status" value="1"/>
</dbReference>
<dbReference type="EMBL" id="LLZH01000310">
    <property type="protein sequence ID" value="KUL25817.1"/>
    <property type="molecule type" value="Genomic_DNA"/>
</dbReference>
<feature type="domain" description="Helicase HerA central" evidence="2">
    <location>
        <begin position="372"/>
        <end position="446"/>
    </location>
</feature>
<sequence>MTIVIVGLLVLLGALVGGCWLLWAERRRRRLATDGREILINPPAVVDPAGAAVFWATLAAVLRTGWRRRLRHGRAFTTYEYRWHGRQLQITVWLPRTVPVEPVLAAIRGAWPGAACHVASAGTPLPAPADAAAGSALAPVLPAWYPLRTEHRNDPLRTLISAAAGLKTGEQACVQILARPATARAQARLRRGVRALRGDIPPRSLLDPAGWLLAVLDLFVGTAPRPTGRPAARLDPQRERDARAALDQLAGPHWEIALRTAVVREQARGDRDAVQARMTVLARGITTAFGPFTARNRLRARRLSDPPALLNQRRLRHGFLLTPVELAMLAALPQDVAVPGLDRARAKAVPAPVGVPTGGRDTKRLGRAEVGGHPVALRAADARHHLHVLGSTGSGKSTLLLNLILDDIHAGRGTVVIDPKGDLVTDLLDRIPAGYARRLVLLDPDQRHGPTLNPLQGDDPDLLVDNVVSIFGRIFAKHWGPRIDDTLRVACLTLLRQPGATLTSIPELLNDRAFRLKYTRDLDDPVGLGGYWSWFETTPAHLRATVIGPVLARLRSLLLRDFVRHTFGAPRSSFDMRRVLDGGILLARLPKGQIGEETARLMGSFVLASAWQAATARARLPQDQRRDATVYLDEAHNFLNLPGSIADMLAEARGYGLGLVLAHQNLAQMPRETQLAVSANARNKLIFSCAPEDAGQLARHTNPELDEHDLSHLDAFTAACRLIVAGRETPAFTVHTPGPRPVIGSAAELRAALAPPRP</sequence>
<dbReference type="InterPro" id="IPR051162">
    <property type="entry name" value="T4SS_component"/>
</dbReference>
<gene>
    <name evidence="3" type="ORF">ADL15_39605</name>
</gene>
<accession>A0A101JFJ4</accession>
<keyword evidence="4" id="KW-1185">Reference proteome</keyword>
<dbReference type="InterPro" id="IPR002789">
    <property type="entry name" value="HerA_central"/>
</dbReference>
<organism evidence="3 4">
    <name type="scientific">Actinoplanes awajinensis subsp. mycoplanecinus</name>
    <dbReference type="NCBI Taxonomy" id="135947"/>
    <lineage>
        <taxon>Bacteria</taxon>
        <taxon>Bacillati</taxon>
        <taxon>Actinomycetota</taxon>
        <taxon>Actinomycetes</taxon>
        <taxon>Micromonosporales</taxon>
        <taxon>Micromonosporaceae</taxon>
        <taxon>Actinoplanes</taxon>
    </lineage>
</organism>
<dbReference type="RefSeq" id="WP_067702880.1">
    <property type="nucleotide sequence ID" value="NZ_LLZH01000310.1"/>
</dbReference>
<feature type="transmembrane region" description="Helical" evidence="1">
    <location>
        <begin position="48"/>
        <end position="66"/>
    </location>
</feature>
<evidence type="ECO:0000313" key="4">
    <source>
        <dbReference type="Proteomes" id="UP000053244"/>
    </source>
</evidence>
<comment type="caution">
    <text evidence="3">The sequence shown here is derived from an EMBL/GenBank/DDBJ whole genome shotgun (WGS) entry which is preliminary data.</text>
</comment>
<dbReference type="Pfam" id="PF01935">
    <property type="entry name" value="DUF87"/>
    <property type="match status" value="1"/>
</dbReference>
<evidence type="ECO:0000259" key="2">
    <source>
        <dbReference type="Pfam" id="PF01935"/>
    </source>
</evidence>